<evidence type="ECO:0000313" key="1">
    <source>
        <dbReference type="EMBL" id="RBL88319.1"/>
    </source>
</evidence>
<dbReference type="AlphaFoldDB" id="A0A365XPP6"/>
<dbReference type="Proteomes" id="UP000253410">
    <property type="component" value="Unassembled WGS sequence"/>
</dbReference>
<evidence type="ECO:0000313" key="2">
    <source>
        <dbReference type="Proteomes" id="UP000253410"/>
    </source>
</evidence>
<dbReference type="SUPFAM" id="SSF117074">
    <property type="entry name" value="Hypothetical protein PA1324"/>
    <property type="match status" value="1"/>
</dbReference>
<proteinExistence type="predicted"/>
<organism evidence="1 2">
    <name type="scientific">Chitinophaga flava</name>
    <dbReference type="NCBI Taxonomy" id="2259036"/>
    <lineage>
        <taxon>Bacteria</taxon>
        <taxon>Pseudomonadati</taxon>
        <taxon>Bacteroidota</taxon>
        <taxon>Chitinophagia</taxon>
        <taxon>Chitinophagales</taxon>
        <taxon>Chitinophagaceae</taxon>
        <taxon>Chitinophaga</taxon>
    </lineage>
</organism>
<accession>A0A365XPP6</accession>
<evidence type="ECO:0008006" key="3">
    <source>
        <dbReference type="Google" id="ProtNLM"/>
    </source>
</evidence>
<sequence>MYVLWLLSCNIYSPVVFGQGATGFVVTVKDSLAANKANRFLYNNIKIINKDNRAQSFNLSVTVPDGWRLMAPAKVMSKVLEAGQSEMIPVVLMRLQNAPASWEAVKVQLDAKAYKFYIKAEPICEFYVTPITNVVTLKGQEKDFKITLRVRNTGTIPGTYLTNVRNNNLEINSSKAIRLTPGADTICTFSYSLKDKALGKLMTEKLNVNVTDTSGVSYMNYVKLERAQHERKEKESPYPIFPLWFETGVMIWGKQVSYYGGMHGEIPIGDNKLSFFYRTKQYGLGNTLEKNVFGFGYQSRHWDVYLGHMSDIKYFFTYGSGGKLTYRSKPGTEFTLSATKHSDFLTYYMNDNITGTAKYSIKKVNILQGVSADFDHGLHRTAYLFNNEIQLFNTEKVTLGVNAGVGIDHYLRKVVGFPDKPGAALGYNFAFRSKRINFSSMVQYYGDYFPGLNKGLMFHSHDVSWKFKTNALGIFYQYNRSGVNTLRDTIYNSDAFKFNFTKYGLKYSNSSTNRSLSLSTGMLEQSVSVATTMPKYIFGEMSFGQRAGKKFNFILNSISGYNSSYGTNKKVVLLTNTNLSASYKFFGVKGNYMQQPIFDNTNEKNFLRYVQTVLAGPYLMFNVFKRVRTNVYYNFSKSLYDKTIYHQIGGNISYSGGKNGLDVNASAMVPLETGSLTPNGLSEKYINVSIIKKFNVPLIFKKKYYTLNLLPFFDVNANGIKDAGEQLIPNLQISINSIPFISDERGSISYRNVTPGNYKLDFGGANNVKGVIPASGIIQNIPVNKDVTVFVPFKRSRVITGSIVINSDSLAKSSFPRSNIKVIATDSTGMLYSTLTDDMGSYFLNVPAGKYAVSLNPEAFNEKIKPRILSYTVDVGVQLEAKADFEIVDRSRMVRFFRKTEK</sequence>
<keyword evidence="2" id="KW-1185">Reference proteome</keyword>
<reference evidence="1 2" key="1">
    <citation type="submission" date="2018-05" db="EMBL/GenBank/DDBJ databases">
        <title>Chitinophaga sp. K3CV102501T nov., isolated from isolated from a monsoon evergreen broad-leaved forest soil.</title>
        <authorList>
            <person name="Lv Y."/>
        </authorList>
    </citation>
    <scope>NUCLEOTIDE SEQUENCE [LARGE SCALE GENOMIC DNA]</scope>
    <source>
        <strain evidence="1 2">GDMCC 1.1325</strain>
    </source>
</reference>
<dbReference type="EMBL" id="QFFJ01000002">
    <property type="protein sequence ID" value="RBL88319.1"/>
    <property type="molecule type" value="Genomic_DNA"/>
</dbReference>
<gene>
    <name evidence="1" type="ORF">DF182_17135</name>
</gene>
<name>A0A365XPP6_9BACT</name>
<protein>
    <recommendedName>
        <fullName evidence="3">SD-repeat containing protein B domain-containing protein</fullName>
    </recommendedName>
</protein>
<comment type="caution">
    <text evidence="1">The sequence shown here is derived from an EMBL/GenBank/DDBJ whole genome shotgun (WGS) entry which is preliminary data.</text>
</comment>